<protein>
    <submittedName>
        <fullName evidence="1">Uncharacterized protein</fullName>
    </submittedName>
</protein>
<evidence type="ECO:0000313" key="1">
    <source>
        <dbReference type="EMBL" id="EUA07295.1"/>
    </source>
</evidence>
<proteinExistence type="predicted"/>
<reference evidence="1" key="1">
    <citation type="submission" date="2014-01" db="EMBL/GenBank/DDBJ databases">
        <authorList>
            <person name="Brown-Elliot B."/>
            <person name="Wallace R."/>
            <person name="Lenaerts A."/>
            <person name="Ordway D."/>
            <person name="DeGroote M.A."/>
            <person name="Parker T."/>
            <person name="Sizemore C."/>
            <person name="Tallon L.J."/>
            <person name="Sadzewicz L.K."/>
            <person name="Sengamalay N."/>
            <person name="Fraser C.M."/>
            <person name="Hine E."/>
            <person name="Shefchek K.A."/>
            <person name="Das S.P."/>
            <person name="Tettelin H."/>
        </authorList>
    </citation>
    <scope>NUCLEOTIDE SEQUENCE [LARGE SCALE GENOMIC DNA]</scope>
    <source>
        <strain evidence="1">4042</strain>
    </source>
</reference>
<organism evidence="1">
    <name type="scientific">Mycobacterium xenopi 4042</name>
    <dbReference type="NCBI Taxonomy" id="1299334"/>
    <lineage>
        <taxon>Bacteria</taxon>
        <taxon>Bacillati</taxon>
        <taxon>Actinomycetota</taxon>
        <taxon>Actinomycetes</taxon>
        <taxon>Mycobacteriales</taxon>
        <taxon>Mycobacteriaceae</taxon>
        <taxon>Mycobacterium</taxon>
    </lineage>
</organism>
<accession>X7YLR9</accession>
<dbReference type="AlphaFoldDB" id="X7YLR9"/>
<gene>
    <name evidence="1" type="ORF">I553_0170</name>
</gene>
<comment type="caution">
    <text evidence="1">The sequence shown here is derived from an EMBL/GenBank/DDBJ whole genome shotgun (WGS) entry which is preliminary data.</text>
</comment>
<dbReference type="EMBL" id="JAOB01000093">
    <property type="protein sequence ID" value="EUA07295.1"/>
    <property type="molecule type" value="Genomic_DNA"/>
</dbReference>
<sequence>MGQASSTDTAEELAAADVKVQPVCSPCDDGFTRASISP</sequence>
<name>X7YLR9_MYCXE</name>